<dbReference type="GO" id="GO:0008815">
    <property type="term" value="F:citrate (pro-3S)-lyase activity"/>
    <property type="evidence" value="ECO:0007669"/>
    <property type="project" value="UniProtKB-EC"/>
</dbReference>
<dbReference type="GO" id="GO:0008816">
    <property type="term" value="F:citryl-CoA lyase activity"/>
    <property type="evidence" value="ECO:0007669"/>
    <property type="project" value="UniProtKB-EC"/>
</dbReference>
<keyword evidence="9" id="KW-0963">Cytoplasm</keyword>
<dbReference type="GO" id="GO:0000287">
    <property type="term" value="F:magnesium ion binding"/>
    <property type="evidence" value="ECO:0007669"/>
    <property type="project" value="TreeGrafter"/>
</dbReference>
<sequence>MKKRLRRTMMYVPGSNPGMLAEAHIYGADSLMFDLEDSISLLEKDSARLLVYNAVKNIDYGDMEIVVRINGLDSPYGKNDVKAMVRAGVDVIRLPKTETAKDILDVEKIIEETEKEIGMPVGTIKMMAAIESALGVINAQEIAKASPRIMGIAIGAEDFVTNMKTKRSPEGIELLYARSQILVAARSAGIYALDTVYSDINNEEGFRREVELIKQLGFDGKSIINPKQIAPVHEIYAPTEKEIEHSKKVINAIEEAEKKGLGVVSLKGKMIDKPIVERAQRILELAKASEM</sequence>
<dbReference type="Proteomes" id="UP000190285">
    <property type="component" value="Unassembled WGS sequence"/>
</dbReference>
<dbReference type="InterPro" id="IPR006475">
    <property type="entry name" value="Citrate_lyase_beta_bac"/>
</dbReference>
<dbReference type="InterPro" id="IPR005000">
    <property type="entry name" value="Aldolase/citrate-lyase_domain"/>
</dbReference>
<evidence type="ECO:0000259" key="19">
    <source>
        <dbReference type="Pfam" id="PF03328"/>
    </source>
</evidence>
<feature type="binding site" evidence="18">
    <location>
        <position position="158"/>
    </location>
    <ligand>
        <name>Mg(2+)</name>
        <dbReference type="ChEBI" id="CHEBI:18420"/>
    </ligand>
</feature>
<evidence type="ECO:0000256" key="12">
    <source>
        <dbReference type="ARBA" id="ARBA00023239"/>
    </source>
</evidence>
<comment type="function">
    <text evidence="2">Represents a citryl-ACP lyase.</text>
</comment>
<dbReference type="EC" id="4.1.3.6" evidence="7"/>
<dbReference type="OrthoDB" id="9786940at2"/>
<evidence type="ECO:0000256" key="16">
    <source>
        <dbReference type="ARBA" id="ARBA00049110"/>
    </source>
</evidence>
<evidence type="ECO:0000256" key="13">
    <source>
        <dbReference type="ARBA" id="ARBA00030255"/>
    </source>
</evidence>
<evidence type="ECO:0000256" key="9">
    <source>
        <dbReference type="ARBA" id="ARBA00022490"/>
    </source>
</evidence>
<dbReference type="PANTHER" id="PTHR32308:SF10">
    <property type="entry name" value="CITRATE LYASE SUBUNIT BETA"/>
    <property type="match status" value="1"/>
</dbReference>
<feature type="binding site" evidence="17">
    <location>
        <position position="68"/>
    </location>
    <ligand>
        <name>substrate</name>
    </ligand>
</feature>
<evidence type="ECO:0000256" key="6">
    <source>
        <dbReference type="ARBA" id="ARBA00012258"/>
    </source>
</evidence>
<evidence type="ECO:0000256" key="18">
    <source>
        <dbReference type="PIRSR" id="PIRSR015582-2"/>
    </source>
</evidence>
<proteinExistence type="inferred from homology"/>
<evidence type="ECO:0000256" key="4">
    <source>
        <dbReference type="ARBA" id="ARBA00005549"/>
    </source>
</evidence>
<dbReference type="GO" id="GO:0006084">
    <property type="term" value="P:acetyl-CoA metabolic process"/>
    <property type="evidence" value="ECO:0007669"/>
    <property type="project" value="InterPro"/>
</dbReference>
<evidence type="ECO:0000256" key="15">
    <source>
        <dbReference type="ARBA" id="ARBA00048308"/>
    </source>
</evidence>
<dbReference type="GO" id="GO:0009346">
    <property type="term" value="C:ATP-independent citrate lyase complex"/>
    <property type="evidence" value="ECO:0007669"/>
    <property type="project" value="InterPro"/>
</dbReference>
<evidence type="ECO:0000256" key="8">
    <source>
        <dbReference type="ARBA" id="ARBA00015712"/>
    </source>
</evidence>
<evidence type="ECO:0000313" key="20">
    <source>
        <dbReference type="EMBL" id="SKC48355.1"/>
    </source>
</evidence>
<comment type="similarity">
    <text evidence="4">Belongs to the HpcH/HpaI aldolase family. Citrate lyase beta subunit subfamily.</text>
</comment>
<dbReference type="Gene3D" id="3.20.20.60">
    <property type="entry name" value="Phosphoenolpyruvate-binding domains"/>
    <property type="match status" value="1"/>
</dbReference>
<feature type="binding site" evidence="17">
    <location>
        <position position="131"/>
    </location>
    <ligand>
        <name>substrate</name>
    </ligand>
</feature>
<dbReference type="GO" id="GO:0006107">
    <property type="term" value="P:oxaloacetate metabolic process"/>
    <property type="evidence" value="ECO:0007669"/>
    <property type="project" value="TreeGrafter"/>
</dbReference>
<dbReference type="RefSeq" id="WP_079489871.1">
    <property type="nucleotide sequence ID" value="NZ_FUZT01000002.1"/>
</dbReference>
<evidence type="ECO:0000256" key="11">
    <source>
        <dbReference type="ARBA" id="ARBA00022842"/>
    </source>
</evidence>
<evidence type="ECO:0000256" key="5">
    <source>
        <dbReference type="ARBA" id="ARBA00011382"/>
    </source>
</evidence>
<comment type="cofactor">
    <cofactor evidence="1">
        <name>Mg(2+)</name>
        <dbReference type="ChEBI" id="CHEBI:18420"/>
    </cofactor>
</comment>
<gene>
    <name evidence="20" type="ORF">SAMN02194393_01036</name>
</gene>
<evidence type="ECO:0000256" key="17">
    <source>
        <dbReference type="PIRSR" id="PIRSR015582-1"/>
    </source>
</evidence>
<dbReference type="EC" id="4.1.3.34" evidence="6"/>
<name>A0A1T5JAB8_9FIRM</name>
<evidence type="ECO:0000256" key="3">
    <source>
        <dbReference type="ARBA" id="ARBA00004496"/>
    </source>
</evidence>
<dbReference type="STRING" id="36842.SAMN02194393_01036"/>
<comment type="subcellular location">
    <subcellularLocation>
        <location evidence="3">Cytoplasm</location>
    </subcellularLocation>
</comment>
<reference evidence="20 21" key="1">
    <citation type="submission" date="2017-02" db="EMBL/GenBank/DDBJ databases">
        <authorList>
            <person name="Peterson S.W."/>
        </authorList>
    </citation>
    <scope>NUCLEOTIDE SEQUENCE [LARGE SCALE GENOMIC DNA]</scope>
    <source>
        <strain evidence="20 21">M1</strain>
    </source>
</reference>
<evidence type="ECO:0000256" key="14">
    <source>
        <dbReference type="ARBA" id="ARBA00032495"/>
    </source>
</evidence>
<organism evidence="20 21">
    <name type="scientific">Maledivibacter halophilus</name>
    <dbReference type="NCBI Taxonomy" id="36842"/>
    <lineage>
        <taxon>Bacteria</taxon>
        <taxon>Bacillati</taxon>
        <taxon>Bacillota</taxon>
        <taxon>Clostridia</taxon>
        <taxon>Peptostreptococcales</taxon>
        <taxon>Caminicellaceae</taxon>
        <taxon>Maledivibacter</taxon>
    </lineage>
</organism>
<comment type="catalytic activity">
    <reaction evidence="16">
        <text>(3S)-citryl-CoA = oxaloacetate + acetyl-CoA</text>
        <dbReference type="Rhea" id="RHEA:20812"/>
        <dbReference type="ChEBI" id="CHEBI:16452"/>
        <dbReference type="ChEBI" id="CHEBI:57288"/>
        <dbReference type="ChEBI" id="CHEBI:57321"/>
        <dbReference type="EC" id="4.1.3.34"/>
    </reaction>
</comment>
<dbReference type="SUPFAM" id="SSF51621">
    <property type="entry name" value="Phosphoenolpyruvate/pyruvate domain"/>
    <property type="match status" value="1"/>
</dbReference>
<dbReference type="PIRSF" id="PIRSF015582">
    <property type="entry name" value="Cit_lyase_B"/>
    <property type="match status" value="1"/>
</dbReference>
<dbReference type="InterPro" id="IPR011206">
    <property type="entry name" value="Citrate_lyase_beta/mcl1/mcl2"/>
</dbReference>
<keyword evidence="11 18" id="KW-0460">Magnesium</keyword>
<evidence type="ECO:0000256" key="2">
    <source>
        <dbReference type="ARBA" id="ARBA00003671"/>
    </source>
</evidence>
<evidence type="ECO:0000256" key="7">
    <source>
        <dbReference type="ARBA" id="ARBA00012914"/>
    </source>
</evidence>
<dbReference type="FunFam" id="3.20.20.60:FF:000008">
    <property type="entry name" value="Citrate (Pro-3S)-lyase subunit beta"/>
    <property type="match status" value="1"/>
</dbReference>
<dbReference type="PANTHER" id="PTHR32308">
    <property type="entry name" value="LYASE BETA SUBUNIT, PUTATIVE (AFU_ORTHOLOGUE AFUA_4G13030)-RELATED"/>
    <property type="match status" value="1"/>
</dbReference>
<dbReference type="InterPro" id="IPR015813">
    <property type="entry name" value="Pyrv/PenolPyrv_kinase-like_dom"/>
</dbReference>
<evidence type="ECO:0000313" key="21">
    <source>
        <dbReference type="Proteomes" id="UP000190285"/>
    </source>
</evidence>
<evidence type="ECO:0000256" key="10">
    <source>
        <dbReference type="ARBA" id="ARBA00022723"/>
    </source>
</evidence>
<comment type="subunit">
    <text evidence="5">Oligomer with a subunit composition of (alpha,beta,gamma)6.</text>
</comment>
<keyword evidence="21" id="KW-1185">Reference proteome</keyword>
<evidence type="ECO:0000256" key="1">
    <source>
        <dbReference type="ARBA" id="ARBA00001946"/>
    </source>
</evidence>
<protein>
    <recommendedName>
        <fullName evidence="8">Citrate lyase subunit beta</fullName>
        <ecNumber evidence="6">4.1.3.34</ecNumber>
        <ecNumber evidence="7">4.1.3.6</ecNumber>
    </recommendedName>
    <alternativeName>
        <fullName evidence="13">Citrate (pro-3S)-lyase subunit beta</fullName>
    </alternativeName>
    <alternativeName>
        <fullName evidence="14">Citryl-CoA lyase subunit</fullName>
    </alternativeName>
</protein>
<dbReference type="AlphaFoldDB" id="A0A1T5JAB8"/>
<dbReference type="InterPro" id="IPR040442">
    <property type="entry name" value="Pyrv_kinase-like_dom_sf"/>
</dbReference>
<dbReference type="NCBIfam" id="TIGR01588">
    <property type="entry name" value="citE"/>
    <property type="match status" value="1"/>
</dbReference>
<feature type="binding site" evidence="18">
    <location>
        <position position="131"/>
    </location>
    <ligand>
        <name>Mg(2+)</name>
        <dbReference type="ChEBI" id="CHEBI:18420"/>
    </ligand>
</feature>
<keyword evidence="10 18" id="KW-0479">Metal-binding</keyword>
<dbReference type="GO" id="GO:0005737">
    <property type="term" value="C:cytoplasm"/>
    <property type="evidence" value="ECO:0007669"/>
    <property type="project" value="UniProtKB-SubCell"/>
</dbReference>
<accession>A0A1T5JAB8</accession>
<comment type="catalytic activity">
    <reaction evidence="15">
        <text>citrate = oxaloacetate + acetate</text>
        <dbReference type="Rhea" id="RHEA:10760"/>
        <dbReference type="ChEBI" id="CHEBI:16452"/>
        <dbReference type="ChEBI" id="CHEBI:16947"/>
        <dbReference type="ChEBI" id="CHEBI:30089"/>
        <dbReference type="EC" id="4.1.3.6"/>
    </reaction>
</comment>
<keyword evidence="12 20" id="KW-0456">Lyase</keyword>
<feature type="domain" description="HpcH/HpaI aldolase/citrate lyase" evidence="19">
    <location>
        <begin position="7"/>
        <end position="226"/>
    </location>
</feature>
<dbReference type="EMBL" id="FUZT01000002">
    <property type="protein sequence ID" value="SKC48355.1"/>
    <property type="molecule type" value="Genomic_DNA"/>
</dbReference>
<dbReference type="Pfam" id="PF03328">
    <property type="entry name" value="HpcH_HpaI"/>
    <property type="match status" value="1"/>
</dbReference>